<dbReference type="STRING" id="2018661.A0A2A2JR64"/>
<dbReference type="EMBL" id="LIAE01010276">
    <property type="protein sequence ID" value="PAV64123.1"/>
    <property type="molecule type" value="Genomic_DNA"/>
</dbReference>
<comment type="caution">
    <text evidence="11">The sequence shown here is derived from an EMBL/GenBank/DDBJ whole genome shotgun (WGS) entry which is preliminary data.</text>
</comment>
<dbReference type="PRINTS" id="PR00480">
    <property type="entry name" value="ASTACIN"/>
</dbReference>
<feature type="chain" id="PRO_5011830692" description="Metalloendopeptidase" evidence="9">
    <location>
        <begin position="20"/>
        <end position="393"/>
    </location>
</feature>
<evidence type="ECO:0000256" key="1">
    <source>
        <dbReference type="ARBA" id="ARBA00022536"/>
    </source>
</evidence>
<comment type="cofactor">
    <cofactor evidence="8 9">
        <name>Zn(2+)</name>
        <dbReference type="ChEBI" id="CHEBI:29105"/>
    </cofactor>
    <text evidence="8 9">Binds 1 zinc ion per subunit.</text>
</comment>
<dbReference type="InterPro" id="IPR024079">
    <property type="entry name" value="MetalloPept_cat_dom_sf"/>
</dbReference>
<evidence type="ECO:0000256" key="3">
    <source>
        <dbReference type="ARBA" id="ARBA00022723"/>
    </source>
</evidence>
<evidence type="ECO:0000256" key="7">
    <source>
        <dbReference type="ARBA" id="ARBA00023157"/>
    </source>
</evidence>
<feature type="signal peptide" evidence="9">
    <location>
        <begin position="1"/>
        <end position="19"/>
    </location>
</feature>
<dbReference type="InterPro" id="IPR006026">
    <property type="entry name" value="Peptidase_Metallo"/>
</dbReference>
<dbReference type="PANTHER" id="PTHR10127">
    <property type="entry name" value="DISCOIDIN, CUB, EGF, LAMININ , AND ZINC METALLOPROTEASE DOMAIN CONTAINING"/>
    <property type="match status" value="1"/>
</dbReference>
<reference evidence="11 12" key="1">
    <citation type="journal article" date="2017" name="Curr. Biol.">
        <title>Genome architecture and evolution of a unichromosomal asexual nematode.</title>
        <authorList>
            <person name="Fradin H."/>
            <person name="Zegar C."/>
            <person name="Gutwein M."/>
            <person name="Lucas J."/>
            <person name="Kovtun M."/>
            <person name="Corcoran D."/>
            <person name="Baugh L.R."/>
            <person name="Kiontke K."/>
            <person name="Gunsalus K."/>
            <person name="Fitch D.H."/>
            <person name="Piano F."/>
        </authorList>
    </citation>
    <scope>NUCLEOTIDE SEQUENCE [LARGE SCALE GENOMIC DNA]</scope>
    <source>
        <strain evidence="11">PF1309</strain>
    </source>
</reference>
<keyword evidence="3 8" id="KW-0479">Metal-binding</keyword>
<dbReference type="AlphaFoldDB" id="A0A2A2JR64"/>
<dbReference type="Pfam" id="PF01400">
    <property type="entry name" value="Astacin"/>
    <property type="match status" value="1"/>
</dbReference>
<dbReference type="OrthoDB" id="291007at2759"/>
<evidence type="ECO:0000313" key="11">
    <source>
        <dbReference type="EMBL" id="PAV64123.1"/>
    </source>
</evidence>
<proteinExistence type="predicted"/>
<dbReference type="GO" id="GO:0004222">
    <property type="term" value="F:metalloendopeptidase activity"/>
    <property type="evidence" value="ECO:0007669"/>
    <property type="project" value="UniProtKB-UniRule"/>
</dbReference>
<keyword evidence="9" id="KW-0732">Signal</keyword>
<dbReference type="Proteomes" id="UP000218231">
    <property type="component" value="Unassembled WGS sequence"/>
</dbReference>
<keyword evidence="1" id="KW-0245">EGF-like domain</keyword>
<evidence type="ECO:0000256" key="9">
    <source>
        <dbReference type="RuleBase" id="RU361183"/>
    </source>
</evidence>
<accession>A0A2A2JR64</accession>
<dbReference type="PANTHER" id="PTHR10127:SF780">
    <property type="entry name" value="METALLOENDOPEPTIDASE"/>
    <property type="match status" value="1"/>
</dbReference>
<evidence type="ECO:0000313" key="12">
    <source>
        <dbReference type="Proteomes" id="UP000218231"/>
    </source>
</evidence>
<keyword evidence="2 8" id="KW-0645">Protease</keyword>
<dbReference type="GO" id="GO:0008270">
    <property type="term" value="F:zinc ion binding"/>
    <property type="evidence" value="ECO:0007669"/>
    <property type="project" value="UniProtKB-UniRule"/>
</dbReference>
<feature type="binding site" evidence="8">
    <location>
        <position position="183"/>
    </location>
    <ligand>
        <name>Zn(2+)</name>
        <dbReference type="ChEBI" id="CHEBI:29105"/>
        <note>catalytic</note>
    </ligand>
</feature>
<protein>
    <recommendedName>
        <fullName evidence="9">Metalloendopeptidase</fullName>
        <ecNumber evidence="9">3.4.24.-</ecNumber>
    </recommendedName>
</protein>
<feature type="active site" evidence="8">
    <location>
        <position position="184"/>
    </location>
</feature>
<keyword evidence="5 8" id="KW-0862">Zinc</keyword>
<sequence length="393" mass="44049">MSNSFSIWIAVALAHLSVSFPHDSHEGVDVTPKVNQFDSLKPITQEALRKYMADPEDTRRRLAAMVPDIPQDQATLDRELGGLTVDSSVSSTNPSVVNTKAGVSPYLLQGDVIITDDQLKQMEDEYKRSGGRKKRQAAIPMRKWPQNTIIDADGCWSLVGMKGGEQDLSLQTDGCDIQGTAAHEFMHAIGYQHEQSRYDRDEYITVDLTNVEPDNAYNFDKETDETTVNYISDLYCGTKSDQMFELGDEKPEGLFDLGYAGPTCNQRPNNGGEAITPTTNWQTKTITVGDPASSTSTWRPSYMIKTYWFTVPAGQKLEMQITAMQNNQCQYGCPFASLEFKYGPYPQLVDPKYCCPEHLNKVYSSTRNPTVLNAHNEFYQSTFTIQYRLVANG</sequence>
<dbReference type="GO" id="GO:0006508">
    <property type="term" value="P:proteolysis"/>
    <property type="evidence" value="ECO:0007669"/>
    <property type="project" value="UniProtKB-KW"/>
</dbReference>
<feature type="domain" description="Peptidase M12A" evidence="10">
    <location>
        <begin position="149"/>
        <end position="235"/>
    </location>
</feature>
<dbReference type="InterPro" id="IPR001506">
    <property type="entry name" value="Peptidase_M12A"/>
</dbReference>
<feature type="binding site" evidence="8">
    <location>
        <position position="193"/>
    </location>
    <ligand>
        <name>Zn(2+)</name>
        <dbReference type="ChEBI" id="CHEBI:29105"/>
        <note>catalytic</note>
    </ligand>
</feature>
<organism evidence="11 12">
    <name type="scientific">Diploscapter pachys</name>
    <dbReference type="NCBI Taxonomy" id="2018661"/>
    <lineage>
        <taxon>Eukaryota</taxon>
        <taxon>Metazoa</taxon>
        <taxon>Ecdysozoa</taxon>
        <taxon>Nematoda</taxon>
        <taxon>Chromadorea</taxon>
        <taxon>Rhabditida</taxon>
        <taxon>Rhabditina</taxon>
        <taxon>Rhabditomorpha</taxon>
        <taxon>Rhabditoidea</taxon>
        <taxon>Rhabditidae</taxon>
        <taxon>Diploscapter</taxon>
    </lineage>
</organism>
<comment type="caution">
    <text evidence="8">Lacks conserved residue(s) required for the propagation of feature annotation.</text>
</comment>
<keyword evidence="12" id="KW-1185">Reference proteome</keyword>
<evidence type="ECO:0000256" key="6">
    <source>
        <dbReference type="ARBA" id="ARBA00023049"/>
    </source>
</evidence>
<evidence type="ECO:0000256" key="2">
    <source>
        <dbReference type="ARBA" id="ARBA00022670"/>
    </source>
</evidence>
<evidence type="ECO:0000259" key="10">
    <source>
        <dbReference type="PROSITE" id="PS51864"/>
    </source>
</evidence>
<dbReference type="SUPFAM" id="SSF49854">
    <property type="entry name" value="Spermadhesin, CUB domain"/>
    <property type="match status" value="1"/>
</dbReference>
<dbReference type="SUPFAM" id="SSF55486">
    <property type="entry name" value="Metalloproteases ('zincins'), catalytic domain"/>
    <property type="match status" value="1"/>
</dbReference>
<dbReference type="Gene3D" id="3.40.390.10">
    <property type="entry name" value="Collagenase (Catalytic Domain)"/>
    <property type="match status" value="1"/>
</dbReference>
<feature type="binding site" evidence="8">
    <location>
        <position position="187"/>
    </location>
    <ligand>
        <name>Zn(2+)</name>
        <dbReference type="ChEBI" id="CHEBI:29105"/>
        <note>catalytic</note>
    </ligand>
</feature>
<dbReference type="EC" id="3.4.24.-" evidence="9"/>
<evidence type="ECO:0000256" key="5">
    <source>
        <dbReference type="ARBA" id="ARBA00022833"/>
    </source>
</evidence>
<evidence type="ECO:0000256" key="4">
    <source>
        <dbReference type="ARBA" id="ARBA00022801"/>
    </source>
</evidence>
<name>A0A2A2JR64_9BILA</name>
<gene>
    <name evidence="11" type="ORF">WR25_05620</name>
</gene>
<evidence type="ECO:0000256" key="8">
    <source>
        <dbReference type="PROSITE-ProRule" id="PRU01211"/>
    </source>
</evidence>
<keyword evidence="4 8" id="KW-0378">Hydrolase</keyword>
<dbReference type="PROSITE" id="PS51864">
    <property type="entry name" value="ASTACIN"/>
    <property type="match status" value="1"/>
</dbReference>
<keyword evidence="7" id="KW-1015">Disulfide bond</keyword>
<dbReference type="InterPro" id="IPR035914">
    <property type="entry name" value="Sperma_CUB_dom_sf"/>
</dbReference>
<keyword evidence="6 8" id="KW-0482">Metalloprotease</keyword>
<dbReference type="SMART" id="SM00235">
    <property type="entry name" value="ZnMc"/>
    <property type="match status" value="1"/>
</dbReference>